<dbReference type="EMBL" id="JANCLT010000004">
    <property type="protein sequence ID" value="MCP8968630.1"/>
    <property type="molecule type" value="Genomic_DNA"/>
</dbReference>
<dbReference type="RefSeq" id="WP_254758554.1">
    <property type="nucleotide sequence ID" value="NZ_JANCLT010000004.1"/>
</dbReference>
<evidence type="ECO:0000313" key="2">
    <source>
        <dbReference type="EMBL" id="MCP8968630.1"/>
    </source>
</evidence>
<feature type="region of interest" description="Disordered" evidence="1">
    <location>
        <begin position="1"/>
        <end position="54"/>
    </location>
</feature>
<comment type="caution">
    <text evidence="2">The sequence shown here is derived from an EMBL/GenBank/DDBJ whole genome shotgun (WGS) entry which is preliminary data.</text>
</comment>
<evidence type="ECO:0000313" key="3">
    <source>
        <dbReference type="Proteomes" id="UP001156102"/>
    </source>
</evidence>
<protein>
    <submittedName>
        <fullName evidence="2">Imidazoleglycerol-phosphate dehydratase</fullName>
    </submittedName>
</protein>
<dbReference type="Proteomes" id="UP001156102">
    <property type="component" value="Unassembled WGS sequence"/>
</dbReference>
<organism evidence="2 3">
    <name type="scientific">Ectobacillus ponti</name>
    <dbReference type="NCBI Taxonomy" id="2961894"/>
    <lineage>
        <taxon>Bacteria</taxon>
        <taxon>Bacillati</taxon>
        <taxon>Bacillota</taxon>
        <taxon>Bacilli</taxon>
        <taxon>Bacillales</taxon>
        <taxon>Bacillaceae</taxon>
        <taxon>Ectobacillus</taxon>
    </lineage>
</organism>
<proteinExistence type="predicted"/>
<reference evidence="2" key="1">
    <citation type="submission" date="2022-07" db="EMBL/GenBank/DDBJ databases">
        <authorList>
            <person name="Li W.-J."/>
            <person name="Deng Q.-Q."/>
        </authorList>
    </citation>
    <scope>NUCLEOTIDE SEQUENCE</scope>
    <source>
        <strain evidence="2">SYSU M60031</strain>
    </source>
</reference>
<gene>
    <name evidence="2" type="ORF">NK662_08785</name>
</gene>
<keyword evidence="3" id="KW-1185">Reference proteome</keyword>
<evidence type="ECO:0000256" key="1">
    <source>
        <dbReference type="SAM" id="MobiDB-lite"/>
    </source>
</evidence>
<feature type="compositionally biased region" description="Basic residues" evidence="1">
    <location>
        <begin position="38"/>
        <end position="54"/>
    </location>
</feature>
<feature type="compositionally biased region" description="Polar residues" evidence="1">
    <location>
        <begin position="1"/>
        <end position="16"/>
    </location>
</feature>
<accession>A0AA41X846</accession>
<dbReference type="AlphaFoldDB" id="A0AA41X846"/>
<sequence length="54" mass="5940">MTSRNGSKGSKNQGSPQAGHYQMELGADFQAGDDNKGKTYRSHTGNKSHYKHED</sequence>
<name>A0AA41X846_9BACI</name>